<evidence type="ECO:0000313" key="3">
    <source>
        <dbReference type="Proteomes" id="UP000001058"/>
    </source>
</evidence>
<dbReference type="eggNOG" id="ENOG502QQV3">
    <property type="taxonomic scope" value="Eukaryota"/>
</dbReference>
<sequence>MPRYCWSSLIDPATLEPERNFERRSIGDDGPSFKPAWAKGGRGGEGGLVRPSYPVPIRSKLVDMPAPGDEDGASRVERNGALSSRSSWRGGEDRLGSSYTDRDRDREPRGPRDSWE</sequence>
<dbReference type="RefSeq" id="XP_002948172.1">
    <property type="nucleotide sequence ID" value="XM_002948126.1"/>
</dbReference>
<organism evidence="3">
    <name type="scientific">Volvox carteri f. nagariensis</name>
    <dbReference type="NCBI Taxonomy" id="3068"/>
    <lineage>
        <taxon>Eukaryota</taxon>
        <taxon>Viridiplantae</taxon>
        <taxon>Chlorophyta</taxon>
        <taxon>core chlorophytes</taxon>
        <taxon>Chlorophyceae</taxon>
        <taxon>CS clade</taxon>
        <taxon>Chlamydomonadales</taxon>
        <taxon>Volvocaceae</taxon>
        <taxon>Volvox</taxon>
    </lineage>
</organism>
<dbReference type="OrthoDB" id="551639at2759"/>
<feature type="compositionally biased region" description="Basic and acidic residues" evidence="1">
    <location>
        <begin position="16"/>
        <end position="27"/>
    </location>
</feature>
<gene>
    <name evidence="2" type="ORF">VOLCADRAFT_116748</name>
</gene>
<proteinExistence type="predicted"/>
<name>D8TP90_VOLCA</name>
<accession>D8TP90</accession>
<dbReference type="AlphaFoldDB" id="D8TP90"/>
<dbReference type="Proteomes" id="UP000001058">
    <property type="component" value="Unassembled WGS sequence"/>
</dbReference>
<reference evidence="2 3" key="1">
    <citation type="journal article" date="2010" name="Science">
        <title>Genomic analysis of organismal complexity in the multicellular green alga Volvox carteri.</title>
        <authorList>
            <person name="Prochnik S.E."/>
            <person name="Umen J."/>
            <person name="Nedelcu A.M."/>
            <person name="Hallmann A."/>
            <person name="Miller S.M."/>
            <person name="Nishii I."/>
            <person name="Ferris P."/>
            <person name="Kuo A."/>
            <person name="Mitros T."/>
            <person name="Fritz-Laylin L.K."/>
            <person name="Hellsten U."/>
            <person name="Chapman J."/>
            <person name="Simakov O."/>
            <person name="Rensing S.A."/>
            <person name="Terry A."/>
            <person name="Pangilinan J."/>
            <person name="Kapitonov V."/>
            <person name="Jurka J."/>
            <person name="Salamov A."/>
            <person name="Shapiro H."/>
            <person name="Schmutz J."/>
            <person name="Grimwood J."/>
            <person name="Lindquist E."/>
            <person name="Lucas S."/>
            <person name="Grigoriev I.V."/>
            <person name="Schmitt R."/>
            <person name="Kirk D."/>
            <person name="Rokhsar D.S."/>
        </authorList>
    </citation>
    <scope>NUCLEOTIDE SEQUENCE [LARGE SCALE GENOMIC DNA]</scope>
    <source>
        <strain evidence="3">f. Nagariensis / Eve</strain>
    </source>
</reference>
<evidence type="ECO:0000313" key="2">
    <source>
        <dbReference type="EMBL" id="EFJ50579.1"/>
    </source>
</evidence>
<feature type="compositionally biased region" description="Basic and acidic residues" evidence="1">
    <location>
        <begin position="90"/>
        <end position="116"/>
    </location>
</feature>
<feature type="non-terminal residue" evidence="2">
    <location>
        <position position="116"/>
    </location>
</feature>
<keyword evidence="3" id="KW-1185">Reference proteome</keyword>
<dbReference type="InParanoid" id="D8TP90"/>
<dbReference type="STRING" id="3068.D8TP90"/>
<protein>
    <submittedName>
        <fullName evidence="2">Uncharacterized protein</fullName>
    </submittedName>
</protein>
<evidence type="ECO:0000256" key="1">
    <source>
        <dbReference type="SAM" id="MobiDB-lite"/>
    </source>
</evidence>
<dbReference type="GeneID" id="9625157"/>
<feature type="region of interest" description="Disordered" evidence="1">
    <location>
        <begin position="16"/>
        <end position="116"/>
    </location>
</feature>
<dbReference type="KEGG" id="vcn:VOLCADRAFT_116748"/>
<dbReference type="EMBL" id="GL378330">
    <property type="protein sequence ID" value="EFJ50579.1"/>
    <property type="molecule type" value="Genomic_DNA"/>
</dbReference>